<evidence type="ECO:0000256" key="1">
    <source>
        <dbReference type="SAM" id="MobiDB-lite"/>
    </source>
</evidence>
<dbReference type="Proteomes" id="UP000676336">
    <property type="component" value="Unassembled WGS sequence"/>
</dbReference>
<sequence length="296" mass="33932">MASPMDTFKNNLFDQLKSYGGTVQDVFEQRIARPLLALKRELSRSTSSSHTESQQESVMRPNQTSIIKQQESLLASSAPIEINDIETSASLKTKLDKVQYTLSSPERCISEVSSTDDSIKPTRECRHASISSRLNRNHPRNLLRHKSVSFADTRIQYYNDDDDVDNNDNDTGRSSQYLIDEQRETLANGHACTHNILMSRINEGTIHPIDFLDRSPILDDHDHDFKREFYQSIRPRRISIGNSHDLIYQDLSAEIVSYVLKHALRMLEKEDEDLLLAANGKTINTNEYDEDFIDLK</sequence>
<dbReference type="EMBL" id="CAJNRE010010591">
    <property type="protein sequence ID" value="CAF2093395.1"/>
    <property type="molecule type" value="Genomic_DNA"/>
</dbReference>
<gene>
    <name evidence="2" type="ORF">MBJ925_LOCUS20988</name>
    <name evidence="3" type="ORF">SMN809_LOCUS6455</name>
</gene>
<name>A0A816TM02_9BILA</name>
<feature type="compositionally biased region" description="Low complexity" evidence="1">
    <location>
        <begin position="44"/>
        <end position="57"/>
    </location>
</feature>
<protein>
    <submittedName>
        <fullName evidence="2">Uncharacterized protein</fullName>
    </submittedName>
</protein>
<comment type="caution">
    <text evidence="2">The sequence shown here is derived from an EMBL/GenBank/DDBJ whole genome shotgun (WGS) entry which is preliminary data.</text>
</comment>
<organism evidence="2 4">
    <name type="scientific">Rotaria magnacalcarata</name>
    <dbReference type="NCBI Taxonomy" id="392030"/>
    <lineage>
        <taxon>Eukaryota</taxon>
        <taxon>Metazoa</taxon>
        <taxon>Spiralia</taxon>
        <taxon>Gnathifera</taxon>
        <taxon>Rotifera</taxon>
        <taxon>Eurotatoria</taxon>
        <taxon>Bdelloidea</taxon>
        <taxon>Philodinida</taxon>
        <taxon>Philodinidae</taxon>
        <taxon>Rotaria</taxon>
    </lineage>
</organism>
<evidence type="ECO:0000313" key="4">
    <source>
        <dbReference type="Proteomes" id="UP000663824"/>
    </source>
</evidence>
<dbReference type="AlphaFoldDB" id="A0A816TM02"/>
<dbReference type="EMBL" id="CAJOBI010001744">
    <property type="protein sequence ID" value="CAF3897467.1"/>
    <property type="molecule type" value="Genomic_DNA"/>
</dbReference>
<evidence type="ECO:0000313" key="3">
    <source>
        <dbReference type="EMBL" id="CAF3897467.1"/>
    </source>
</evidence>
<dbReference type="Proteomes" id="UP000663824">
    <property type="component" value="Unassembled WGS sequence"/>
</dbReference>
<feature type="region of interest" description="Disordered" evidence="1">
    <location>
        <begin position="41"/>
        <end position="62"/>
    </location>
</feature>
<evidence type="ECO:0000313" key="2">
    <source>
        <dbReference type="EMBL" id="CAF2093395.1"/>
    </source>
</evidence>
<proteinExistence type="predicted"/>
<reference evidence="2" key="1">
    <citation type="submission" date="2021-02" db="EMBL/GenBank/DDBJ databases">
        <authorList>
            <person name="Nowell W R."/>
        </authorList>
    </citation>
    <scope>NUCLEOTIDE SEQUENCE</scope>
</reference>
<accession>A0A816TM02</accession>